<name>A0A1R0GPI2_9FUNG</name>
<sequence>MESTCCITEFY</sequence>
<organism evidence="1 2">
    <name type="scientific">Smittium mucronatum</name>
    <dbReference type="NCBI Taxonomy" id="133383"/>
    <lineage>
        <taxon>Eukaryota</taxon>
        <taxon>Fungi</taxon>
        <taxon>Fungi incertae sedis</taxon>
        <taxon>Zoopagomycota</taxon>
        <taxon>Kickxellomycotina</taxon>
        <taxon>Harpellomycetes</taxon>
        <taxon>Harpellales</taxon>
        <taxon>Legeriomycetaceae</taxon>
        <taxon>Smittium</taxon>
    </lineage>
</organism>
<dbReference type="EMBL" id="LSSL01005475">
    <property type="protein sequence ID" value="OLY78812.1"/>
    <property type="molecule type" value="Genomic_DNA"/>
</dbReference>
<evidence type="ECO:0000313" key="2">
    <source>
        <dbReference type="Proteomes" id="UP000187455"/>
    </source>
</evidence>
<keyword evidence="2" id="KW-1185">Reference proteome</keyword>
<reference evidence="1 2" key="1">
    <citation type="journal article" date="2016" name="Mol. Biol. Evol.">
        <title>Genome-Wide Survey of Gut Fungi (Harpellales) Reveals the First Horizontally Transferred Ubiquitin Gene from a Mosquito Host.</title>
        <authorList>
            <person name="Wang Y."/>
            <person name="White M.M."/>
            <person name="Kvist S."/>
            <person name="Moncalvo J.M."/>
        </authorList>
    </citation>
    <scope>NUCLEOTIDE SEQUENCE [LARGE SCALE GENOMIC DNA]</scope>
    <source>
        <strain evidence="1 2">ALG-7-W6</strain>
    </source>
</reference>
<protein>
    <submittedName>
        <fullName evidence="1">Uncharacterized protein</fullName>
    </submittedName>
</protein>
<gene>
    <name evidence="1" type="ORF">AYI68_g7132</name>
</gene>
<proteinExistence type="predicted"/>
<dbReference type="Proteomes" id="UP000187455">
    <property type="component" value="Unassembled WGS sequence"/>
</dbReference>
<feature type="non-terminal residue" evidence="1">
    <location>
        <position position="11"/>
    </location>
</feature>
<evidence type="ECO:0000313" key="1">
    <source>
        <dbReference type="EMBL" id="OLY78812.1"/>
    </source>
</evidence>
<comment type="caution">
    <text evidence="1">The sequence shown here is derived from an EMBL/GenBank/DDBJ whole genome shotgun (WGS) entry which is preliminary data.</text>
</comment>
<accession>A0A1R0GPI2</accession>